<proteinExistence type="predicted"/>
<dbReference type="Pfam" id="PF12674">
    <property type="entry name" value="Zn_ribbon_2"/>
    <property type="match status" value="1"/>
</dbReference>
<name>A0A1T4KEX9_9FIRM</name>
<dbReference type="Proteomes" id="UP000243297">
    <property type="component" value="Unassembled WGS sequence"/>
</dbReference>
<accession>A0A1T4KEX9</accession>
<sequence length="84" mass="9749">MEYICQCCAMPMQEGSDLFSTNADGSINKDYCKYCYENGKFTCDCSMQDMIDFCVPMMVKEGMDEAESREYMNETLPTLKRWAK</sequence>
<evidence type="ECO:0000313" key="3">
    <source>
        <dbReference type="Proteomes" id="UP000243297"/>
    </source>
</evidence>
<dbReference type="EMBL" id="FUWY01000001">
    <property type="protein sequence ID" value="SJZ40936.1"/>
    <property type="molecule type" value="Genomic_DNA"/>
</dbReference>
<evidence type="ECO:0000313" key="2">
    <source>
        <dbReference type="EMBL" id="SJZ40936.1"/>
    </source>
</evidence>
<dbReference type="AlphaFoldDB" id="A0A1T4KEX9"/>
<organism evidence="2 3">
    <name type="scientific">Anaerorhabdus furcosa</name>
    <dbReference type="NCBI Taxonomy" id="118967"/>
    <lineage>
        <taxon>Bacteria</taxon>
        <taxon>Bacillati</taxon>
        <taxon>Bacillota</taxon>
        <taxon>Erysipelotrichia</taxon>
        <taxon>Erysipelotrichales</taxon>
        <taxon>Erysipelotrichaceae</taxon>
        <taxon>Anaerorhabdus</taxon>
    </lineage>
</organism>
<evidence type="ECO:0000259" key="1">
    <source>
        <dbReference type="Pfam" id="PF12674"/>
    </source>
</evidence>
<dbReference type="OrthoDB" id="9801008at2"/>
<dbReference type="InterPro" id="IPR025868">
    <property type="entry name" value="Zn_ribbon_dom_put"/>
</dbReference>
<reference evidence="3" key="1">
    <citation type="submission" date="2017-02" db="EMBL/GenBank/DDBJ databases">
        <authorList>
            <person name="Varghese N."/>
            <person name="Submissions S."/>
        </authorList>
    </citation>
    <scope>NUCLEOTIDE SEQUENCE [LARGE SCALE GENOMIC DNA]</scope>
    <source>
        <strain evidence="3">ATCC 25662</strain>
    </source>
</reference>
<dbReference type="STRING" id="118967.SAMN02745191_0506"/>
<feature type="domain" description="Putative zinc ribbon" evidence="1">
    <location>
        <begin position="4"/>
        <end position="82"/>
    </location>
</feature>
<dbReference type="RefSeq" id="WP_078710940.1">
    <property type="nucleotide sequence ID" value="NZ_FUWY01000001.1"/>
</dbReference>
<gene>
    <name evidence="2" type="ORF">SAMN02745191_0506</name>
</gene>
<keyword evidence="3" id="KW-1185">Reference proteome</keyword>
<protein>
    <submittedName>
        <fullName evidence="2">Putative zinc ribbon domain-containing protein</fullName>
    </submittedName>
</protein>